<name>A0A160V8W8_9ZZZZ</name>
<accession>A0A160V8W8</accession>
<reference evidence="1" key="1">
    <citation type="submission" date="2015-10" db="EMBL/GenBank/DDBJ databases">
        <authorList>
            <person name="Gilbert D.G."/>
        </authorList>
    </citation>
    <scope>NUCLEOTIDE SEQUENCE</scope>
</reference>
<organism evidence="1">
    <name type="scientific">hydrothermal vent metagenome</name>
    <dbReference type="NCBI Taxonomy" id="652676"/>
    <lineage>
        <taxon>unclassified sequences</taxon>
        <taxon>metagenomes</taxon>
        <taxon>ecological metagenomes</taxon>
    </lineage>
</organism>
<protein>
    <recommendedName>
        <fullName evidence="2">DUF1800 domain-containing protein</fullName>
    </recommendedName>
</protein>
<proteinExistence type="predicted"/>
<dbReference type="InterPro" id="IPR014917">
    <property type="entry name" value="DUF1800"/>
</dbReference>
<evidence type="ECO:0008006" key="2">
    <source>
        <dbReference type="Google" id="ProtNLM"/>
    </source>
</evidence>
<dbReference type="EMBL" id="FAXA01000252">
    <property type="protein sequence ID" value="CUV02392.1"/>
    <property type="molecule type" value="Genomic_DNA"/>
</dbReference>
<sequence>MPEIDKPLLAHLLRRAGFGATFQELDRYSQLSYEAVVDQLLHPELQPAIEEDVLERYYIDWKESRNIEGALTESVYRMNAYAGGRPLQEKIALFWHGVFATGLAKVLHEKTMLNQIDLFREQGLGNFRELLVGLAKDPAMIFWLDNNFNHKDAPNENWGRELLELFSLGVGMDGQENFTEGDVQSAARAFTGWTIDDDNVTSFPFGKLPWRFRYLPDDHDEEEKTFLGHTGNFNGEDIIDIIVEQPATARFISRHLYNFFVADDVQVPAWQHTPSGDPEAIKILEEEYFRSNYDIRSMLDVLFNSDFFKSDRVRFAKVKSPAEVVVGTLHLLGDFKFPKRGIFDVAMGCRYMGQDLLNPPSVEGWHTGEEWIDSGSLVERINFVADQVSDIHQPGVRAMVDALLDRTDELDPESVIDACLELMGHMRLHEKNKAHLAGEVRAMLDQRSTLVAGSPEDRLFAENTVLHTMKMIGSSREYQFA</sequence>
<dbReference type="AlphaFoldDB" id="A0A160V8W8"/>
<dbReference type="Pfam" id="PF08811">
    <property type="entry name" value="DUF1800"/>
    <property type="match status" value="1"/>
</dbReference>
<evidence type="ECO:0000313" key="1">
    <source>
        <dbReference type="EMBL" id="CUV02392.1"/>
    </source>
</evidence>
<gene>
    <name evidence="1" type="ORF">MGWOODY_Clf1764</name>
</gene>